<dbReference type="AlphaFoldDB" id="A0A1W0A657"/>
<proteinExistence type="predicted"/>
<dbReference type="Gene3D" id="1.25.40.20">
    <property type="entry name" value="Ankyrin repeat-containing domain"/>
    <property type="match status" value="1"/>
</dbReference>
<gene>
    <name evidence="1" type="ORF">THRCLA_20536</name>
</gene>
<dbReference type="SUPFAM" id="SSF140860">
    <property type="entry name" value="Pseudo ankyrin repeat-like"/>
    <property type="match status" value="1"/>
</dbReference>
<dbReference type="PANTHER" id="PTHR46586:SF3">
    <property type="entry name" value="ANKYRIN REPEAT-CONTAINING PROTEIN"/>
    <property type="match status" value="1"/>
</dbReference>
<keyword evidence="2" id="KW-1185">Reference proteome</keyword>
<dbReference type="Proteomes" id="UP000243217">
    <property type="component" value="Unassembled WGS sequence"/>
</dbReference>
<protein>
    <submittedName>
        <fullName evidence="1">Uncharacterized protein</fullName>
    </submittedName>
</protein>
<comment type="caution">
    <text evidence="1">The sequence shown here is derived from an EMBL/GenBank/DDBJ whole genome shotgun (WGS) entry which is preliminary data.</text>
</comment>
<evidence type="ECO:0000313" key="2">
    <source>
        <dbReference type="Proteomes" id="UP000243217"/>
    </source>
</evidence>
<sequence length="129" mass="14339">MGLKAAANDHLSVVKFLHENPTEGCTKYTMDDAAAQSYLKIVKYLYENRTEGCTPRAMDKAAKNGTVPVNGLLEILSRINNLRILHIKSFKLDIACCQLLPRLTNLCLANNEDCENVLDNECAIILAQE</sequence>
<name>A0A1W0A657_9STRA</name>
<organism evidence="1 2">
    <name type="scientific">Thraustotheca clavata</name>
    <dbReference type="NCBI Taxonomy" id="74557"/>
    <lineage>
        <taxon>Eukaryota</taxon>
        <taxon>Sar</taxon>
        <taxon>Stramenopiles</taxon>
        <taxon>Oomycota</taxon>
        <taxon>Saprolegniomycetes</taxon>
        <taxon>Saprolegniales</taxon>
        <taxon>Achlyaceae</taxon>
        <taxon>Thraustotheca</taxon>
    </lineage>
</organism>
<dbReference type="EMBL" id="JNBS01000419">
    <property type="protein sequence ID" value="OQS05756.1"/>
    <property type="molecule type" value="Genomic_DNA"/>
</dbReference>
<reference evidence="1 2" key="1">
    <citation type="journal article" date="2014" name="Genome Biol. Evol.">
        <title>The secreted proteins of Achlya hypogyna and Thraustotheca clavata identify the ancestral oomycete secretome and reveal gene acquisitions by horizontal gene transfer.</title>
        <authorList>
            <person name="Misner I."/>
            <person name="Blouin N."/>
            <person name="Leonard G."/>
            <person name="Richards T.A."/>
            <person name="Lane C.E."/>
        </authorList>
    </citation>
    <scope>NUCLEOTIDE SEQUENCE [LARGE SCALE GENOMIC DNA]</scope>
    <source>
        <strain evidence="1 2">ATCC 34112</strain>
    </source>
</reference>
<evidence type="ECO:0000313" key="1">
    <source>
        <dbReference type="EMBL" id="OQS05756.1"/>
    </source>
</evidence>
<dbReference type="PANTHER" id="PTHR46586">
    <property type="entry name" value="ANKYRIN REPEAT-CONTAINING PROTEIN"/>
    <property type="match status" value="1"/>
</dbReference>
<accession>A0A1W0A657</accession>
<dbReference type="InterPro" id="IPR052050">
    <property type="entry name" value="SecEffector_AnkRepeat"/>
</dbReference>
<dbReference type="InterPro" id="IPR036770">
    <property type="entry name" value="Ankyrin_rpt-contain_sf"/>
</dbReference>